<sequence length="46" mass="5411">MARRRAPSRSSRSRTTLQDASPSGRLLKRATARERERIFLRKMLHC</sequence>
<reference evidence="2" key="2">
    <citation type="journal article" date="2015" name="Data Brief">
        <title>Shoot transcriptome of the giant reed, Arundo donax.</title>
        <authorList>
            <person name="Barrero R.A."/>
            <person name="Guerrero F.D."/>
            <person name="Moolhuijzen P."/>
            <person name="Goolsby J.A."/>
            <person name="Tidwell J."/>
            <person name="Bellgard S.E."/>
            <person name="Bellgard M.I."/>
        </authorList>
    </citation>
    <scope>NUCLEOTIDE SEQUENCE</scope>
    <source>
        <tissue evidence="2">Shoot tissue taken approximately 20 cm above the soil surface</tissue>
    </source>
</reference>
<accession>A0A0A9CX63</accession>
<feature type="region of interest" description="Disordered" evidence="1">
    <location>
        <begin position="1"/>
        <end position="30"/>
    </location>
</feature>
<organism evidence="2">
    <name type="scientific">Arundo donax</name>
    <name type="common">Giant reed</name>
    <name type="synonym">Donax arundinaceus</name>
    <dbReference type="NCBI Taxonomy" id="35708"/>
    <lineage>
        <taxon>Eukaryota</taxon>
        <taxon>Viridiplantae</taxon>
        <taxon>Streptophyta</taxon>
        <taxon>Embryophyta</taxon>
        <taxon>Tracheophyta</taxon>
        <taxon>Spermatophyta</taxon>
        <taxon>Magnoliopsida</taxon>
        <taxon>Liliopsida</taxon>
        <taxon>Poales</taxon>
        <taxon>Poaceae</taxon>
        <taxon>PACMAD clade</taxon>
        <taxon>Arundinoideae</taxon>
        <taxon>Arundineae</taxon>
        <taxon>Arundo</taxon>
    </lineage>
</organism>
<evidence type="ECO:0000313" key="2">
    <source>
        <dbReference type="EMBL" id="JAD80161.1"/>
    </source>
</evidence>
<proteinExistence type="predicted"/>
<reference evidence="2" key="1">
    <citation type="submission" date="2014-09" db="EMBL/GenBank/DDBJ databases">
        <authorList>
            <person name="Magalhaes I.L.F."/>
            <person name="Oliveira U."/>
            <person name="Santos F.R."/>
            <person name="Vidigal T.H.D.A."/>
            <person name="Brescovit A.D."/>
            <person name="Santos A.J."/>
        </authorList>
    </citation>
    <scope>NUCLEOTIDE SEQUENCE</scope>
    <source>
        <tissue evidence="2">Shoot tissue taken approximately 20 cm above the soil surface</tissue>
    </source>
</reference>
<evidence type="ECO:0000256" key="1">
    <source>
        <dbReference type="SAM" id="MobiDB-lite"/>
    </source>
</evidence>
<dbReference type="AlphaFoldDB" id="A0A0A9CX63"/>
<name>A0A0A9CX63_ARUDO</name>
<dbReference type="EMBL" id="GBRH01217734">
    <property type="protein sequence ID" value="JAD80161.1"/>
    <property type="molecule type" value="Transcribed_RNA"/>
</dbReference>
<protein>
    <submittedName>
        <fullName evidence="2">Uncharacterized protein</fullName>
    </submittedName>
</protein>